<evidence type="ECO:0000256" key="3">
    <source>
        <dbReference type="ARBA" id="ARBA00023143"/>
    </source>
</evidence>
<reference evidence="7 8" key="1">
    <citation type="submission" date="2020-08" db="EMBL/GenBank/DDBJ databases">
        <title>Genomic Encyclopedia of Type Strains, Phase IV (KMG-IV): sequencing the most valuable type-strain genomes for metagenomic binning, comparative biology and taxonomic classification.</title>
        <authorList>
            <person name="Goeker M."/>
        </authorList>
    </citation>
    <scope>NUCLEOTIDE SEQUENCE [LARGE SCALE GENOMIC DNA]</scope>
    <source>
        <strain evidence="7 8">DSM 21793</strain>
    </source>
</reference>
<evidence type="ECO:0000256" key="2">
    <source>
        <dbReference type="ARBA" id="ARBA00011829"/>
    </source>
</evidence>
<dbReference type="Proteomes" id="UP000530564">
    <property type="component" value="Unassembled WGS sequence"/>
</dbReference>
<dbReference type="GO" id="GO:0009288">
    <property type="term" value="C:bacterial-type flagellum"/>
    <property type="evidence" value="ECO:0007669"/>
    <property type="project" value="UniProtKB-SubCell"/>
</dbReference>
<feature type="domain" description="Flagellin C-terminal" evidence="6">
    <location>
        <begin position="190"/>
        <end position="273"/>
    </location>
</feature>
<dbReference type="AlphaFoldDB" id="A0A839ZY95"/>
<keyword evidence="3 4" id="KW-0975">Bacterial flagellum</keyword>
<comment type="similarity">
    <text evidence="1 4">Belongs to the bacterial flagellin family.</text>
</comment>
<comment type="subcellular location">
    <subcellularLocation>
        <location evidence="4">Secreted</location>
    </subcellularLocation>
    <subcellularLocation>
        <location evidence="4">Bacterial flagellum</location>
    </subcellularLocation>
</comment>
<evidence type="ECO:0000259" key="6">
    <source>
        <dbReference type="Pfam" id="PF00700"/>
    </source>
</evidence>
<dbReference type="InterPro" id="IPR001492">
    <property type="entry name" value="Flagellin"/>
</dbReference>
<evidence type="ECO:0000313" key="8">
    <source>
        <dbReference type="Proteomes" id="UP000530564"/>
    </source>
</evidence>
<dbReference type="GO" id="GO:0005198">
    <property type="term" value="F:structural molecule activity"/>
    <property type="evidence" value="ECO:0007669"/>
    <property type="project" value="UniProtKB-UniRule"/>
</dbReference>
<comment type="caution">
    <text evidence="7">The sequence shown here is derived from an EMBL/GenBank/DDBJ whole genome shotgun (WGS) entry which is preliminary data.</text>
</comment>
<proteinExistence type="inferred from homology"/>
<evidence type="ECO:0000259" key="5">
    <source>
        <dbReference type="Pfam" id="PF00669"/>
    </source>
</evidence>
<keyword evidence="7" id="KW-0969">Cilium</keyword>
<gene>
    <name evidence="7" type="ORF">GGQ61_000849</name>
</gene>
<dbReference type="EMBL" id="JACIDK010000001">
    <property type="protein sequence ID" value="MBB3890152.1"/>
    <property type="molecule type" value="Genomic_DNA"/>
</dbReference>
<evidence type="ECO:0000256" key="4">
    <source>
        <dbReference type="RuleBase" id="RU362073"/>
    </source>
</evidence>
<comment type="function">
    <text evidence="4">Flagellin is the subunit protein which polymerizes to form the filaments of bacterial flagella.</text>
</comment>
<dbReference type="GO" id="GO:0005576">
    <property type="term" value="C:extracellular region"/>
    <property type="evidence" value="ECO:0007669"/>
    <property type="project" value="UniProtKB-SubCell"/>
</dbReference>
<keyword evidence="7" id="KW-0966">Cell projection</keyword>
<evidence type="ECO:0000256" key="1">
    <source>
        <dbReference type="ARBA" id="ARBA00005709"/>
    </source>
</evidence>
<dbReference type="PRINTS" id="PR00207">
    <property type="entry name" value="FLAGELLIN"/>
</dbReference>
<name>A0A839ZY95_9CAUL</name>
<comment type="subunit">
    <text evidence="2">In C.crescentus, the flagellar filament is composed of multiple flagellins of 29 kDa; 27 kDa and 25 kDa.</text>
</comment>
<protein>
    <recommendedName>
        <fullName evidence="4">Flagellin</fullName>
    </recommendedName>
</protein>
<dbReference type="RefSeq" id="WP_183770017.1">
    <property type="nucleotide sequence ID" value="NZ_JACIDK010000001.1"/>
</dbReference>
<feature type="domain" description="Flagellin N-terminal" evidence="5">
    <location>
        <begin position="6"/>
        <end position="141"/>
    </location>
</feature>
<dbReference type="InterPro" id="IPR001029">
    <property type="entry name" value="Flagellin_N"/>
</dbReference>
<dbReference type="SUPFAM" id="SSF64518">
    <property type="entry name" value="Phase 1 flagellin"/>
    <property type="match status" value="1"/>
</dbReference>
<dbReference type="Gene3D" id="1.20.1330.10">
    <property type="entry name" value="f41 fragment of flagellin, N-terminal domain"/>
    <property type="match status" value="1"/>
</dbReference>
<dbReference type="Pfam" id="PF00669">
    <property type="entry name" value="Flagellin_N"/>
    <property type="match status" value="1"/>
</dbReference>
<keyword evidence="8" id="KW-1185">Reference proteome</keyword>
<dbReference type="PANTHER" id="PTHR42792:SF2">
    <property type="entry name" value="FLAGELLIN"/>
    <property type="match status" value="1"/>
</dbReference>
<dbReference type="InterPro" id="IPR046358">
    <property type="entry name" value="Flagellin_C"/>
</dbReference>
<accession>A0A839ZY95</accession>
<organism evidence="7 8">
    <name type="scientific">Phenylobacterium haematophilum</name>
    <dbReference type="NCBI Taxonomy" id="98513"/>
    <lineage>
        <taxon>Bacteria</taxon>
        <taxon>Pseudomonadati</taxon>
        <taxon>Pseudomonadota</taxon>
        <taxon>Alphaproteobacteria</taxon>
        <taxon>Caulobacterales</taxon>
        <taxon>Caulobacteraceae</taxon>
        <taxon>Phenylobacterium</taxon>
    </lineage>
</organism>
<sequence length="275" mass="28722">MPLNSVNTNTSAMIALQSLNAISAEYAQVQRRISTGLKIASAKDNPAIWAIAQNMRAESKSLDAVMNSLQRGQSIVDTAMTAGETISDILSQMKEKALAATEAGLSTASRQALNDEYVALRRQIDLVASNARFDGVNLISAGSTGDIRALANAKATATINVDHVDLSTTGGAISSTLADLMGGVTSADIKALEASSQQVSSALSKLGVGGKALDRQLEMTSKLQDSYDSGIGNLVDADLAKESARLTALDVKMQLAIQALRIANQGPSLLLALFR</sequence>
<keyword evidence="7" id="KW-0282">Flagellum</keyword>
<keyword evidence="4" id="KW-0964">Secreted</keyword>
<dbReference type="Pfam" id="PF00700">
    <property type="entry name" value="Flagellin_C"/>
    <property type="match status" value="1"/>
</dbReference>
<dbReference type="PANTHER" id="PTHR42792">
    <property type="entry name" value="FLAGELLIN"/>
    <property type="match status" value="1"/>
</dbReference>
<evidence type="ECO:0000313" key="7">
    <source>
        <dbReference type="EMBL" id="MBB3890152.1"/>
    </source>
</evidence>